<feature type="domain" description="Lipoyl-binding" evidence="4">
    <location>
        <begin position="28"/>
        <end position="110"/>
    </location>
</feature>
<evidence type="ECO:0000256" key="2">
    <source>
        <dbReference type="ARBA" id="ARBA00022823"/>
    </source>
</evidence>
<gene>
    <name evidence="5" type="primary">gcvH_1</name>
    <name evidence="3" type="synonym">gcvH</name>
    <name evidence="5" type="ORF">GCM10010492_35880</name>
</gene>
<evidence type="ECO:0000313" key="5">
    <source>
        <dbReference type="EMBL" id="GAA0233868.1"/>
    </source>
</evidence>
<dbReference type="HAMAP" id="MF_00272">
    <property type="entry name" value="GcvH"/>
    <property type="match status" value="1"/>
</dbReference>
<feature type="modified residue" description="N6-lipoyllysine" evidence="3">
    <location>
        <position position="69"/>
    </location>
</feature>
<protein>
    <recommendedName>
        <fullName evidence="3">Glycine cleavage system H protein</fullName>
    </recommendedName>
</protein>
<organism evidence="5 6">
    <name type="scientific">Saccharothrix mutabilis subsp. mutabilis</name>
    <dbReference type="NCBI Taxonomy" id="66855"/>
    <lineage>
        <taxon>Bacteria</taxon>
        <taxon>Bacillati</taxon>
        <taxon>Actinomycetota</taxon>
        <taxon>Actinomycetes</taxon>
        <taxon>Pseudonocardiales</taxon>
        <taxon>Pseudonocardiaceae</taxon>
        <taxon>Saccharothrix</taxon>
    </lineage>
</organism>
<keyword evidence="6" id="KW-1185">Reference proteome</keyword>
<dbReference type="PROSITE" id="PS50968">
    <property type="entry name" value="BIOTINYL_LIPOYL"/>
    <property type="match status" value="1"/>
</dbReference>
<dbReference type="EMBL" id="BAAABU010000007">
    <property type="protein sequence ID" value="GAA0233868.1"/>
    <property type="molecule type" value="Genomic_DNA"/>
</dbReference>
<dbReference type="PROSITE" id="PS00189">
    <property type="entry name" value="LIPOYL"/>
    <property type="match status" value="1"/>
</dbReference>
<comment type="caution">
    <text evidence="5">The sequence shown here is derived from an EMBL/GenBank/DDBJ whole genome shotgun (WGS) entry which is preliminary data.</text>
</comment>
<dbReference type="InterPro" id="IPR000089">
    <property type="entry name" value="Biotin_lipoyl"/>
</dbReference>
<dbReference type="PANTHER" id="PTHR11715">
    <property type="entry name" value="GLYCINE CLEAVAGE SYSTEM H PROTEIN"/>
    <property type="match status" value="1"/>
</dbReference>
<dbReference type="Pfam" id="PF01597">
    <property type="entry name" value="GCV_H"/>
    <property type="match status" value="1"/>
</dbReference>
<dbReference type="InterPro" id="IPR011053">
    <property type="entry name" value="Single_hybrid_motif"/>
</dbReference>
<dbReference type="CDD" id="cd06848">
    <property type="entry name" value="GCS_H"/>
    <property type="match status" value="1"/>
</dbReference>
<dbReference type="Proteomes" id="UP001500416">
    <property type="component" value="Unassembled WGS sequence"/>
</dbReference>
<keyword evidence="2 3" id="KW-0450">Lipoyl</keyword>
<dbReference type="RefSeq" id="WP_343934978.1">
    <property type="nucleotide sequence ID" value="NZ_BAAABU010000007.1"/>
</dbReference>
<accession>A0ABP3DIW0</accession>
<proteinExistence type="inferred from homology"/>
<dbReference type="InterPro" id="IPR033753">
    <property type="entry name" value="GCV_H/Fam206"/>
</dbReference>
<dbReference type="Gene3D" id="2.40.50.100">
    <property type="match status" value="1"/>
</dbReference>
<comment type="similarity">
    <text evidence="1 3">Belongs to the GcvH family.</text>
</comment>
<dbReference type="SUPFAM" id="SSF51230">
    <property type="entry name" value="Single hybrid motif"/>
    <property type="match status" value="1"/>
</dbReference>
<dbReference type="PANTHER" id="PTHR11715:SF3">
    <property type="entry name" value="GLYCINE CLEAVAGE SYSTEM H PROTEIN-RELATED"/>
    <property type="match status" value="1"/>
</dbReference>
<name>A0ABP3DIW0_9PSEU</name>
<dbReference type="InterPro" id="IPR017453">
    <property type="entry name" value="GCV_H_sub"/>
</dbReference>
<sequence length="133" mass="14576">MKERTAVIPEELKYTEEHEWVLRTGEDTVRVGITDYAQEQLGEVVFVQLPELGEQVGAGQTLGEVESTKSVSDIYAPLAGEVVARNDSLDQQPDLVNSDPYGEGWIVELRLTDPGAVDDLLDAAAYQEIAEQG</sequence>
<comment type="function">
    <text evidence="3">The glycine cleavage system catalyzes the degradation of glycine. The H protein shuttles the methylamine group of glycine from the P protein to the T protein.</text>
</comment>
<reference evidence="6" key="1">
    <citation type="journal article" date="2019" name="Int. J. Syst. Evol. Microbiol.">
        <title>The Global Catalogue of Microorganisms (GCM) 10K type strain sequencing project: providing services to taxonomists for standard genome sequencing and annotation.</title>
        <authorList>
            <consortium name="The Broad Institute Genomics Platform"/>
            <consortium name="The Broad Institute Genome Sequencing Center for Infectious Disease"/>
            <person name="Wu L."/>
            <person name="Ma J."/>
        </authorList>
    </citation>
    <scope>NUCLEOTIDE SEQUENCE [LARGE SCALE GENOMIC DNA]</scope>
    <source>
        <strain evidence="6">JCM 3380</strain>
    </source>
</reference>
<dbReference type="NCBIfam" id="TIGR00527">
    <property type="entry name" value="gcvH"/>
    <property type="match status" value="1"/>
</dbReference>
<comment type="subunit">
    <text evidence="3">The glycine cleavage system is composed of four proteins: P, T, L and H.</text>
</comment>
<evidence type="ECO:0000313" key="6">
    <source>
        <dbReference type="Proteomes" id="UP001500416"/>
    </source>
</evidence>
<evidence type="ECO:0000256" key="1">
    <source>
        <dbReference type="ARBA" id="ARBA00009249"/>
    </source>
</evidence>
<dbReference type="InterPro" id="IPR002930">
    <property type="entry name" value="GCV_H"/>
</dbReference>
<evidence type="ECO:0000259" key="4">
    <source>
        <dbReference type="PROSITE" id="PS50968"/>
    </source>
</evidence>
<evidence type="ECO:0000256" key="3">
    <source>
        <dbReference type="HAMAP-Rule" id="MF_00272"/>
    </source>
</evidence>
<dbReference type="InterPro" id="IPR003016">
    <property type="entry name" value="2-oxoA_DH_lipoyl-BS"/>
</dbReference>
<comment type="cofactor">
    <cofactor evidence="3">
        <name>(R)-lipoate</name>
        <dbReference type="ChEBI" id="CHEBI:83088"/>
    </cofactor>
    <text evidence="3">Binds 1 lipoyl cofactor covalently.</text>
</comment>
<dbReference type="NCBIfam" id="NF002270">
    <property type="entry name" value="PRK01202.1"/>
    <property type="match status" value="1"/>
</dbReference>